<dbReference type="Pfam" id="PF01548">
    <property type="entry name" value="DEDD_Tnp_IS110"/>
    <property type="match status" value="1"/>
</dbReference>
<dbReference type="AlphaFoldDB" id="A0A1N7SSA3"/>
<sequence length="171" mass="19135">MIAVVQIDNLYIPHRNSSCLIRRCWIYMGLDVSQKSTAFCVVDTDGNTVWRVTAASNPQAIDEIIRQRAPEARRVGMETGPPAVRFYHGLRDRGVPVDCVHARHVHAALATQLNKTDSKDAHGIAQLTCSGWYRPVEVKSVVCSRNSVLCWLPVRAAHSRGLSNSIRPRHR</sequence>
<organism evidence="2 3">
    <name type="scientific">Paraburkholderia piptadeniae</name>
    <dbReference type="NCBI Taxonomy" id="1701573"/>
    <lineage>
        <taxon>Bacteria</taxon>
        <taxon>Pseudomonadati</taxon>
        <taxon>Pseudomonadota</taxon>
        <taxon>Betaproteobacteria</taxon>
        <taxon>Burkholderiales</taxon>
        <taxon>Burkholderiaceae</taxon>
        <taxon>Paraburkholderia</taxon>
    </lineage>
</organism>
<evidence type="ECO:0000313" key="3">
    <source>
        <dbReference type="Proteomes" id="UP000195569"/>
    </source>
</evidence>
<proteinExistence type="predicted"/>
<protein>
    <submittedName>
        <fullName evidence="2">Transposase</fullName>
    </submittedName>
</protein>
<reference evidence="2" key="1">
    <citation type="submission" date="2016-12" db="EMBL/GenBank/DDBJ databases">
        <authorList>
            <person name="Moulin L."/>
        </authorList>
    </citation>
    <scope>NUCLEOTIDE SEQUENCE [LARGE SCALE GENOMIC DNA]</scope>
    <source>
        <strain evidence="2">STM 7183</strain>
    </source>
</reference>
<dbReference type="GO" id="GO:0003677">
    <property type="term" value="F:DNA binding"/>
    <property type="evidence" value="ECO:0007669"/>
    <property type="project" value="InterPro"/>
</dbReference>
<dbReference type="GO" id="GO:0006313">
    <property type="term" value="P:DNA transposition"/>
    <property type="evidence" value="ECO:0007669"/>
    <property type="project" value="InterPro"/>
</dbReference>
<name>A0A1N7SSA3_9BURK</name>
<dbReference type="InterPro" id="IPR047650">
    <property type="entry name" value="Transpos_IS110"/>
</dbReference>
<dbReference type="PANTHER" id="PTHR33055">
    <property type="entry name" value="TRANSPOSASE FOR INSERTION SEQUENCE ELEMENT IS1111A"/>
    <property type="match status" value="1"/>
</dbReference>
<dbReference type="GO" id="GO:0004803">
    <property type="term" value="F:transposase activity"/>
    <property type="evidence" value="ECO:0007669"/>
    <property type="project" value="InterPro"/>
</dbReference>
<evidence type="ECO:0000259" key="1">
    <source>
        <dbReference type="Pfam" id="PF01548"/>
    </source>
</evidence>
<evidence type="ECO:0000313" key="2">
    <source>
        <dbReference type="EMBL" id="SIT50335.1"/>
    </source>
</evidence>
<dbReference type="EMBL" id="CYGY02000078">
    <property type="protein sequence ID" value="SIT50335.1"/>
    <property type="molecule type" value="Genomic_DNA"/>
</dbReference>
<feature type="domain" description="Transposase IS110-like N-terminal" evidence="1">
    <location>
        <begin position="29"/>
        <end position="140"/>
    </location>
</feature>
<dbReference type="InterPro" id="IPR002525">
    <property type="entry name" value="Transp_IS110-like_N"/>
</dbReference>
<comment type="caution">
    <text evidence="2">The sequence shown here is derived from an EMBL/GenBank/DDBJ whole genome shotgun (WGS) entry which is preliminary data.</text>
</comment>
<dbReference type="PANTHER" id="PTHR33055:SF3">
    <property type="entry name" value="PUTATIVE TRANSPOSASE FOR IS117-RELATED"/>
    <property type="match status" value="1"/>
</dbReference>
<keyword evidence="3" id="KW-1185">Reference proteome</keyword>
<accession>A0A1N7SSA3</accession>
<dbReference type="Proteomes" id="UP000195569">
    <property type="component" value="Unassembled WGS sequence"/>
</dbReference>
<gene>
    <name evidence="2" type="ORF">BN2476_780005</name>
</gene>